<gene>
    <name evidence="1" type="ORF">B0H17DRAFT_1138234</name>
</gene>
<comment type="caution">
    <text evidence="1">The sequence shown here is derived from an EMBL/GenBank/DDBJ whole genome shotgun (WGS) entry which is preliminary data.</text>
</comment>
<proteinExistence type="predicted"/>
<name>A0AAD7D6U5_MYCRO</name>
<sequence length="198" mass="22002">MPGGLGPDNDTGMVIQTNAARGENAGIQPITKENYLAAIMNSAYIITENDPKFELAGMEWNPLTLEKGILVVDDPKAQVRMRIWPNIFENMDSIEDLLNLAIFYGIPFNIFYKMSEIPLFQEQSQVTDLERKTLPGTLEPGYPDTKLTWAGNGADTLAKYLDLVATLLTRPYAGAFLMKGGGWIKLYPSGWLSDRLPV</sequence>
<evidence type="ECO:0000313" key="1">
    <source>
        <dbReference type="EMBL" id="KAJ7681804.1"/>
    </source>
</evidence>
<organism evidence="1 2">
    <name type="scientific">Mycena rosella</name>
    <name type="common">Pink bonnet</name>
    <name type="synonym">Agaricus rosellus</name>
    <dbReference type="NCBI Taxonomy" id="1033263"/>
    <lineage>
        <taxon>Eukaryota</taxon>
        <taxon>Fungi</taxon>
        <taxon>Dikarya</taxon>
        <taxon>Basidiomycota</taxon>
        <taxon>Agaricomycotina</taxon>
        <taxon>Agaricomycetes</taxon>
        <taxon>Agaricomycetidae</taxon>
        <taxon>Agaricales</taxon>
        <taxon>Marasmiineae</taxon>
        <taxon>Mycenaceae</taxon>
        <taxon>Mycena</taxon>
    </lineage>
</organism>
<reference evidence="1" key="1">
    <citation type="submission" date="2023-03" db="EMBL/GenBank/DDBJ databases">
        <title>Massive genome expansion in bonnet fungi (Mycena s.s.) driven by repeated elements and novel gene families across ecological guilds.</title>
        <authorList>
            <consortium name="Lawrence Berkeley National Laboratory"/>
            <person name="Harder C.B."/>
            <person name="Miyauchi S."/>
            <person name="Viragh M."/>
            <person name="Kuo A."/>
            <person name="Thoen E."/>
            <person name="Andreopoulos B."/>
            <person name="Lu D."/>
            <person name="Skrede I."/>
            <person name="Drula E."/>
            <person name="Henrissat B."/>
            <person name="Morin E."/>
            <person name="Kohler A."/>
            <person name="Barry K."/>
            <person name="LaButti K."/>
            <person name="Morin E."/>
            <person name="Salamov A."/>
            <person name="Lipzen A."/>
            <person name="Mereny Z."/>
            <person name="Hegedus B."/>
            <person name="Baldrian P."/>
            <person name="Stursova M."/>
            <person name="Weitz H."/>
            <person name="Taylor A."/>
            <person name="Grigoriev I.V."/>
            <person name="Nagy L.G."/>
            <person name="Martin F."/>
            <person name="Kauserud H."/>
        </authorList>
    </citation>
    <scope>NUCLEOTIDE SEQUENCE</scope>
    <source>
        <strain evidence="1">CBHHK067</strain>
    </source>
</reference>
<dbReference type="Proteomes" id="UP001221757">
    <property type="component" value="Unassembled WGS sequence"/>
</dbReference>
<keyword evidence="2" id="KW-1185">Reference proteome</keyword>
<accession>A0AAD7D6U5</accession>
<evidence type="ECO:0000313" key="2">
    <source>
        <dbReference type="Proteomes" id="UP001221757"/>
    </source>
</evidence>
<protein>
    <submittedName>
        <fullName evidence="1">Uncharacterized protein</fullName>
    </submittedName>
</protein>
<dbReference type="EMBL" id="JARKIE010000114">
    <property type="protein sequence ID" value="KAJ7681804.1"/>
    <property type="molecule type" value="Genomic_DNA"/>
</dbReference>
<dbReference type="AlphaFoldDB" id="A0AAD7D6U5"/>